<comment type="caution">
    <text evidence="3">The sequence shown here is derived from an EMBL/GenBank/DDBJ whole genome shotgun (WGS) entry which is preliminary data.</text>
</comment>
<dbReference type="EMBL" id="JBHRSW010000043">
    <property type="protein sequence ID" value="MFC3123023.1"/>
    <property type="molecule type" value="Genomic_DNA"/>
</dbReference>
<evidence type="ECO:0000259" key="2">
    <source>
        <dbReference type="PROSITE" id="PS50263"/>
    </source>
</evidence>
<dbReference type="RefSeq" id="WP_376921145.1">
    <property type="nucleotide sequence ID" value="NZ_JBHRSW010000043.1"/>
</dbReference>
<reference evidence="4" key="1">
    <citation type="journal article" date="2019" name="Int. J. Syst. Evol. Microbiol.">
        <title>The Global Catalogue of Microorganisms (GCM) 10K type strain sequencing project: providing services to taxonomists for standard genome sequencing and annotation.</title>
        <authorList>
            <consortium name="The Broad Institute Genomics Platform"/>
            <consortium name="The Broad Institute Genome Sequencing Center for Infectious Disease"/>
            <person name="Wu L."/>
            <person name="Ma J."/>
        </authorList>
    </citation>
    <scope>NUCLEOTIDE SEQUENCE [LARGE SCALE GENOMIC DNA]</scope>
    <source>
        <strain evidence="4">KCTC 52473</strain>
    </source>
</reference>
<dbReference type="PANTHER" id="PTHR23088:SF27">
    <property type="entry name" value="DEAMINATED GLUTATHIONE AMIDASE"/>
    <property type="match status" value="1"/>
</dbReference>
<evidence type="ECO:0000313" key="3">
    <source>
        <dbReference type="EMBL" id="MFC3123023.1"/>
    </source>
</evidence>
<dbReference type="Pfam" id="PF00795">
    <property type="entry name" value="CN_hydrolase"/>
    <property type="match status" value="1"/>
</dbReference>
<evidence type="ECO:0000256" key="1">
    <source>
        <dbReference type="ARBA" id="ARBA00022801"/>
    </source>
</evidence>
<proteinExistence type="predicted"/>
<dbReference type="CDD" id="cd07572">
    <property type="entry name" value="nit"/>
    <property type="match status" value="1"/>
</dbReference>
<keyword evidence="1 3" id="KW-0378">Hydrolase</keyword>
<dbReference type="PROSITE" id="PS50263">
    <property type="entry name" value="CN_HYDROLASE"/>
    <property type="match status" value="1"/>
</dbReference>
<dbReference type="Proteomes" id="UP001595478">
    <property type="component" value="Unassembled WGS sequence"/>
</dbReference>
<name>A0ABV7FUW0_9ALTE</name>
<feature type="domain" description="CN hydrolase" evidence="2">
    <location>
        <begin position="2"/>
        <end position="253"/>
    </location>
</feature>
<dbReference type="PANTHER" id="PTHR23088">
    <property type="entry name" value="NITRILASE-RELATED"/>
    <property type="match status" value="1"/>
</dbReference>
<accession>A0ABV7FUW0</accession>
<dbReference type="GO" id="GO:0016787">
    <property type="term" value="F:hydrolase activity"/>
    <property type="evidence" value="ECO:0007669"/>
    <property type="project" value="UniProtKB-KW"/>
</dbReference>
<dbReference type="InterPro" id="IPR045254">
    <property type="entry name" value="Nit1/2_C-N_Hydrolase"/>
</dbReference>
<dbReference type="InterPro" id="IPR003010">
    <property type="entry name" value="C-N_Hydrolase"/>
</dbReference>
<keyword evidence="4" id="KW-1185">Reference proteome</keyword>
<sequence>MVSLHALQMNSSDCLQDNLQKVETLISRIPFNQYATDHHLIVLPECFSLFGCGGTKMLAHAEKPGNGMVQGRLSILAQETRSFIVAGSSPMLSAQHDKYYASSIVYSPDGKQLATYNKMHLFDVEVNDGTHIYRESDFTMHGETVSVVNLAFGRIGQSICYDLRFPELYRAMDFPEIIVVPSAFTKVTGQAHWHALLSARAIENQCYVVAANQYGSHADKRETFGHSCIYSPWGELLSIIKSGEGVASSVLNIHELTKIRQAMPVRSHIRGKYE</sequence>
<protein>
    <submittedName>
        <fullName evidence="3">Carbon-nitrogen hydrolase family protein</fullName>
    </submittedName>
</protein>
<dbReference type="SUPFAM" id="SSF56317">
    <property type="entry name" value="Carbon-nitrogen hydrolase"/>
    <property type="match status" value="1"/>
</dbReference>
<organism evidence="3 4">
    <name type="scientific">Agaribacter flavus</name>
    <dbReference type="NCBI Taxonomy" id="1902781"/>
    <lineage>
        <taxon>Bacteria</taxon>
        <taxon>Pseudomonadati</taxon>
        <taxon>Pseudomonadota</taxon>
        <taxon>Gammaproteobacteria</taxon>
        <taxon>Alteromonadales</taxon>
        <taxon>Alteromonadaceae</taxon>
        <taxon>Agaribacter</taxon>
    </lineage>
</organism>
<dbReference type="Gene3D" id="3.60.110.10">
    <property type="entry name" value="Carbon-nitrogen hydrolase"/>
    <property type="match status" value="1"/>
</dbReference>
<dbReference type="InterPro" id="IPR036526">
    <property type="entry name" value="C-N_Hydrolase_sf"/>
</dbReference>
<gene>
    <name evidence="3" type="ORF">ACFOHL_15465</name>
</gene>
<evidence type="ECO:0000313" key="4">
    <source>
        <dbReference type="Proteomes" id="UP001595478"/>
    </source>
</evidence>